<dbReference type="AlphaFoldDB" id="A0A645FRW4"/>
<reference evidence="1" key="1">
    <citation type="submission" date="2019-08" db="EMBL/GenBank/DDBJ databases">
        <authorList>
            <person name="Kucharzyk K."/>
            <person name="Murdoch R.W."/>
            <person name="Higgins S."/>
            <person name="Loffler F."/>
        </authorList>
    </citation>
    <scope>NUCLEOTIDE SEQUENCE</scope>
</reference>
<protein>
    <submittedName>
        <fullName evidence="1">Uncharacterized protein</fullName>
    </submittedName>
</protein>
<organism evidence="1">
    <name type="scientific">bioreactor metagenome</name>
    <dbReference type="NCBI Taxonomy" id="1076179"/>
    <lineage>
        <taxon>unclassified sequences</taxon>
        <taxon>metagenomes</taxon>
        <taxon>ecological metagenomes</taxon>
    </lineage>
</organism>
<proteinExistence type="predicted"/>
<dbReference type="EMBL" id="VSSQ01061578">
    <property type="protein sequence ID" value="MPN14893.1"/>
    <property type="molecule type" value="Genomic_DNA"/>
</dbReference>
<gene>
    <name evidence="1" type="ORF">SDC9_162222</name>
</gene>
<comment type="caution">
    <text evidence="1">The sequence shown here is derived from an EMBL/GenBank/DDBJ whole genome shotgun (WGS) entry which is preliminary data.</text>
</comment>
<sequence length="115" mass="12893">MVIWMIVYPKMPIMAPRIMTLDFLYVRQVISPLGSAGMAKLMRMQNPMKASGDHVVALTIFALCAATNSMAAWKEPYLSISAVRVPIYRKMTETIMITPCRTATLERDLMPPVSV</sequence>
<name>A0A645FRW4_9ZZZZ</name>
<accession>A0A645FRW4</accession>
<evidence type="ECO:0000313" key="1">
    <source>
        <dbReference type="EMBL" id="MPN14893.1"/>
    </source>
</evidence>